<reference evidence="2 3" key="1">
    <citation type="submission" date="2018-03" db="EMBL/GenBank/DDBJ databases">
        <title>Genomic Encyclopedia of Archaeal and Bacterial Type Strains, Phase II (KMG-II): from individual species to whole genera.</title>
        <authorList>
            <person name="Goeker M."/>
        </authorList>
    </citation>
    <scope>NUCLEOTIDE SEQUENCE [LARGE SCALE GENOMIC DNA]</scope>
    <source>
        <strain evidence="2 3">DSM 44720</strain>
    </source>
</reference>
<gene>
    <name evidence="2" type="ORF">CLV43_10576</name>
</gene>
<name>A0A2T0T6N1_9PSEU</name>
<keyword evidence="3" id="KW-1185">Reference proteome</keyword>
<keyword evidence="1" id="KW-0472">Membrane</keyword>
<protein>
    <recommendedName>
        <fullName evidence="4">Secreted protein</fullName>
    </recommendedName>
</protein>
<proteinExistence type="predicted"/>
<dbReference type="RefSeq" id="WP_106188365.1">
    <property type="nucleotide sequence ID" value="NZ_PVTF01000005.1"/>
</dbReference>
<feature type="transmembrane region" description="Helical" evidence="1">
    <location>
        <begin position="6"/>
        <end position="25"/>
    </location>
</feature>
<keyword evidence="1" id="KW-1133">Transmembrane helix</keyword>
<evidence type="ECO:0000256" key="1">
    <source>
        <dbReference type="SAM" id="Phobius"/>
    </source>
</evidence>
<sequence length="74" mass="8181">MDFLAPVATFACVPVSLAVFAWFAVRARRRGSGHSLMAPFEDIWDPSAHRTHIEIQVQENRTTRAPSPGDPPPP</sequence>
<evidence type="ECO:0000313" key="3">
    <source>
        <dbReference type="Proteomes" id="UP000239494"/>
    </source>
</evidence>
<comment type="caution">
    <text evidence="2">The sequence shown here is derived from an EMBL/GenBank/DDBJ whole genome shotgun (WGS) entry which is preliminary data.</text>
</comment>
<dbReference type="Proteomes" id="UP000239494">
    <property type="component" value="Unassembled WGS sequence"/>
</dbReference>
<accession>A0A2T0T6N1</accession>
<evidence type="ECO:0000313" key="2">
    <source>
        <dbReference type="EMBL" id="PRY41318.1"/>
    </source>
</evidence>
<dbReference type="EMBL" id="PVTF01000005">
    <property type="protein sequence ID" value="PRY41318.1"/>
    <property type="molecule type" value="Genomic_DNA"/>
</dbReference>
<dbReference type="OrthoDB" id="3630763at2"/>
<organism evidence="2 3">
    <name type="scientific">Umezawaea tangerina</name>
    <dbReference type="NCBI Taxonomy" id="84725"/>
    <lineage>
        <taxon>Bacteria</taxon>
        <taxon>Bacillati</taxon>
        <taxon>Actinomycetota</taxon>
        <taxon>Actinomycetes</taxon>
        <taxon>Pseudonocardiales</taxon>
        <taxon>Pseudonocardiaceae</taxon>
        <taxon>Umezawaea</taxon>
    </lineage>
</organism>
<dbReference type="AlphaFoldDB" id="A0A2T0T6N1"/>
<keyword evidence="1" id="KW-0812">Transmembrane</keyword>
<evidence type="ECO:0008006" key="4">
    <source>
        <dbReference type="Google" id="ProtNLM"/>
    </source>
</evidence>